<accession>A0A367RIZ2</accession>
<evidence type="ECO:0008006" key="3">
    <source>
        <dbReference type="Google" id="ProtNLM"/>
    </source>
</evidence>
<organism evidence="1 2">
    <name type="scientific">Nostoc minutum NIES-26</name>
    <dbReference type="NCBI Taxonomy" id="1844469"/>
    <lineage>
        <taxon>Bacteria</taxon>
        <taxon>Bacillati</taxon>
        <taxon>Cyanobacteriota</taxon>
        <taxon>Cyanophyceae</taxon>
        <taxon>Nostocales</taxon>
        <taxon>Nostocaceae</taxon>
        <taxon>Nostoc</taxon>
    </lineage>
</organism>
<sequence length="117" mass="13973">MQLSIIDEKLQIEFTCQEQLLAVRFHKLWEIPLIHIQQVTTAEPQSNWKELRAPGSFVPGLIKAGTYYTNRGKEFWYVNRETNYLTIELQDESYKRIILTINDNEFWQQRLNEAIAR</sequence>
<name>A0A367RIZ2_9NOSO</name>
<evidence type="ECO:0000313" key="2">
    <source>
        <dbReference type="Proteomes" id="UP000252107"/>
    </source>
</evidence>
<reference evidence="1" key="1">
    <citation type="submission" date="2016-04" db="EMBL/GenBank/DDBJ databases">
        <authorList>
            <person name="Tabuchi Yagui T.R."/>
        </authorList>
    </citation>
    <scope>NUCLEOTIDE SEQUENCE [LARGE SCALE GENOMIC DNA]</scope>
    <source>
        <strain evidence="1">NIES-26</strain>
    </source>
</reference>
<dbReference type="AlphaFoldDB" id="A0A367RIZ2"/>
<protein>
    <recommendedName>
        <fullName evidence="3">Bacterial Pleckstrin homology domain-containing protein</fullName>
    </recommendedName>
</protein>
<dbReference type="EMBL" id="LXQD01000142">
    <property type="protein sequence ID" value="RCJ36528.1"/>
    <property type="molecule type" value="Genomic_DNA"/>
</dbReference>
<evidence type="ECO:0000313" key="1">
    <source>
        <dbReference type="EMBL" id="RCJ36528.1"/>
    </source>
</evidence>
<comment type="caution">
    <text evidence="1">The sequence shown here is derived from an EMBL/GenBank/DDBJ whole genome shotgun (WGS) entry which is preliminary data.</text>
</comment>
<keyword evidence="2" id="KW-1185">Reference proteome</keyword>
<proteinExistence type="predicted"/>
<gene>
    <name evidence="1" type="ORF">A6770_15735</name>
</gene>
<dbReference type="Proteomes" id="UP000252107">
    <property type="component" value="Unassembled WGS sequence"/>
</dbReference>